<evidence type="ECO:0000313" key="2">
    <source>
        <dbReference type="Proteomes" id="UP001187531"/>
    </source>
</evidence>
<organism evidence="1 2">
    <name type="scientific">Artemia franciscana</name>
    <name type="common">Brine shrimp</name>
    <name type="synonym">Artemia sanfranciscana</name>
    <dbReference type="NCBI Taxonomy" id="6661"/>
    <lineage>
        <taxon>Eukaryota</taxon>
        <taxon>Metazoa</taxon>
        <taxon>Ecdysozoa</taxon>
        <taxon>Arthropoda</taxon>
        <taxon>Crustacea</taxon>
        <taxon>Branchiopoda</taxon>
        <taxon>Anostraca</taxon>
        <taxon>Artemiidae</taxon>
        <taxon>Artemia</taxon>
    </lineage>
</organism>
<dbReference type="PANTHER" id="PTHR23227:SF67">
    <property type="entry name" value="CRANIOFACIAL DEVELOPMENT PROTEIN 2-LIKE"/>
    <property type="match status" value="1"/>
</dbReference>
<comment type="caution">
    <text evidence="1">The sequence shown here is derived from an EMBL/GenBank/DDBJ whole genome shotgun (WGS) entry which is preliminary data.</text>
</comment>
<dbReference type="InterPro" id="IPR036691">
    <property type="entry name" value="Endo/exonu/phosph_ase_sf"/>
</dbReference>
<dbReference type="Gene3D" id="3.60.10.10">
    <property type="entry name" value="Endonuclease/exonuclease/phosphatase"/>
    <property type="match status" value="1"/>
</dbReference>
<reference evidence="1" key="1">
    <citation type="submission" date="2023-07" db="EMBL/GenBank/DDBJ databases">
        <title>Chromosome-level genome assembly of Artemia franciscana.</title>
        <authorList>
            <person name="Jo E."/>
        </authorList>
    </citation>
    <scope>NUCLEOTIDE SEQUENCE</scope>
    <source>
        <tissue evidence="1">Whole body</tissue>
    </source>
</reference>
<dbReference type="PANTHER" id="PTHR23227">
    <property type="entry name" value="BUCENTAUR RELATED"/>
    <property type="match status" value="1"/>
</dbReference>
<dbReference type="AlphaFoldDB" id="A0AA88HDP9"/>
<name>A0AA88HDP9_ARTSF</name>
<dbReference type="EMBL" id="JAVRJZ010000090">
    <property type="protein sequence ID" value="KAK2703502.1"/>
    <property type="molecule type" value="Genomic_DNA"/>
</dbReference>
<proteinExistence type="predicted"/>
<accession>A0AA88HDP9</accession>
<evidence type="ECO:0008006" key="3">
    <source>
        <dbReference type="Google" id="ProtNLM"/>
    </source>
</evidence>
<gene>
    <name evidence="1" type="ORF">QYM36_018082</name>
</gene>
<evidence type="ECO:0000313" key="1">
    <source>
        <dbReference type="EMBL" id="KAK2703502.1"/>
    </source>
</evidence>
<protein>
    <recommendedName>
        <fullName evidence="3">Craniofacial development protein 2-like</fullName>
    </recommendedName>
</protein>
<keyword evidence="2" id="KW-1185">Reference proteome</keyword>
<dbReference type="SUPFAM" id="SSF56219">
    <property type="entry name" value="DNase I-like"/>
    <property type="match status" value="1"/>
</dbReference>
<dbReference type="Proteomes" id="UP001187531">
    <property type="component" value="Unassembled WGS sequence"/>
</dbReference>
<dbReference type="InterPro" id="IPR027124">
    <property type="entry name" value="Swc5/CFDP1/2"/>
</dbReference>
<sequence>MVKPLLTNMKSPFRKHGEKAVARRKSAVTVRCLKSYSGKAESHLVGVAAILGPKVTKTLCSWKLVSERTQYARFISNNAKLLLIVCYAPTTDADDTLEDEFYDNLQSLIDSIPLQEVTCILGDFNGKVGQDRSYFPELMGHHGLGTINENGARGIGYGYGE</sequence>